<dbReference type="EMBL" id="SJPG01000001">
    <property type="protein sequence ID" value="TWT64292.1"/>
    <property type="molecule type" value="Genomic_DNA"/>
</dbReference>
<comment type="caution">
    <text evidence="1">The sequence shown here is derived from an EMBL/GenBank/DDBJ whole genome shotgun (WGS) entry which is preliminary data.</text>
</comment>
<dbReference type="AlphaFoldDB" id="A0A5C5XRF0"/>
<dbReference type="Proteomes" id="UP000316095">
    <property type="component" value="Unassembled WGS sequence"/>
</dbReference>
<evidence type="ECO:0000313" key="1">
    <source>
        <dbReference type="EMBL" id="TWT64292.1"/>
    </source>
</evidence>
<accession>A0A5C5XRF0</accession>
<sequence>MSDYVLGLDWINQKQGWACARCDMNAPGQIVFSTLMVEEAIEPLVKDAACIVVDSPIGLYGLQPEGCKIRPCDQGARQWVGPGMQSSIFAVPYKNELTLWRQRRLEGSPQKQGHFRGLLPMIHSADCIRRQNPRTLESHPELTFAALGCGKLSGYASKKTLLGQLLRVAILHQQGYSLDLRDLIPFARIPSDNFIDATAMAIVACGWYRAGQLPVIREQSGDPVIHTSHDRDDFLIALPKCFSDSRELPPLTSEQIMHQIQQWGRSIGTAT</sequence>
<evidence type="ECO:0000313" key="2">
    <source>
        <dbReference type="Proteomes" id="UP000316095"/>
    </source>
</evidence>
<dbReference type="Pfam" id="PF04250">
    <property type="entry name" value="DUF429"/>
    <property type="match status" value="1"/>
</dbReference>
<gene>
    <name evidence="1" type="ORF">Pan54_50540</name>
</gene>
<proteinExistence type="predicted"/>
<dbReference type="RefSeq" id="WP_165441957.1">
    <property type="nucleotide sequence ID" value="NZ_SJPG01000001.1"/>
</dbReference>
<keyword evidence="2" id="KW-1185">Reference proteome</keyword>
<organism evidence="1 2">
    <name type="scientific">Rubinisphaera italica</name>
    <dbReference type="NCBI Taxonomy" id="2527969"/>
    <lineage>
        <taxon>Bacteria</taxon>
        <taxon>Pseudomonadati</taxon>
        <taxon>Planctomycetota</taxon>
        <taxon>Planctomycetia</taxon>
        <taxon>Planctomycetales</taxon>
        <taxon>Planctomycetaceae</taxon>
        <taxon>Rubinisphaera</taxon>
    </lineage>
</organism>
<name>A0A5C5XRF0_9PLAN</name>
<dbReference type="InterPro" id="IPR007362">
    <property type="entry name" value="DUF429"/>
</dbReference>
<protein>
    <recommendedName>
        <fullName evidence="3">DUF429 domain-containing protein</fullName>
    </recommendedName>
</protein>
<reference evidence="1 2" key="1">
    <citation type="submission" date="2019-02" db="EMBL/GenBank/DDBJ databases">
        <title>Deep-cultivation of Planctomycetes and their phenomic and genomic characterization uncovers novel biology.</title>
        <authorList>
            <person name="Wiegand S."/>
            <person name="Jogler M."/>
            <person name="Boedeker C."/>
            <person name="Pinto D."/>
            <person name="Vollmers J."/>
            <person name="Rivas-Marin E."/>
            <person name="Kohn T."/>
            <person name="Peeters S.H."/>
            <person name="Heuer A."/>
            <person name="Rast P."/>
            <person name="Oberbeckmann S."/>
            <person name="Bunk B."/>
            <person name="Jeske O."/>
            <person name="Meyerdierks A."/>
            <person name="Storesund J.E."/>
            <person name="Kallscheuer N."/>
            <person name="Luecker S."/>
            <person name="Lage O.M."/>
            <person name="Pohl T."/>
            <person name="Merkel B.J."/>
            <person name="Hornburger P."/>
            <person name="Mueller R.-W."/>
            <person name="Bruemmer F."/>
            <person name="Labrenz M."/>
            <person name="Spormann A.M."/>
            <person name="Op Den Camp H."/>
            <person name="Overmann J."/>
            <person name="Amann R."/>
            <person name="Jetten M.S.M."/>
            <person name="Mascher T."/>
            <person name="Medema M.H."/>
            <person name="Devos D.P."/>
            <person name="Kaster A.-K."/>
            <person name="Ovreas L."/>
            <person name="Rohde M."/>
            <person name="Galperin M.Y."/>
            <person name="Jogler C."/>
        </authorList>
    </citation>
    <scope>NUCLEOTIDE SEQUENCE [LARGE SCALE GENOMIC DNA]</scope>
    <source>
        <strain evidence="1 2">Pan54</strain>
    </source>
</reference>
<evidence type="ECO:0008006" key="3">
    <source>
        <dbReference type="Google" id="ProtNLM"/>
    </source>
</evidence>